<dbReference type="SUPFAM" id="SSF51905">
    <property type="entry name" value="FAD/NAD(P)-binding domain"/>
    <property type="match status" value="1"/>
</dbReference>
<evidence type="ECO:0000256" key="1">
    <source>
        <dbReference type="SAM" id="SignalP"/>
    </source>
</evidence>
<keyword evidence="3" id="KW-1185">Reference proteome</keyword>
<proteinExistence type="predicted"/>
<dbReference type="InterPro" id="IPR036188">
    <property type="entry name" value="FAD/NAD-bd_sf"/>
</dbReference>
<feature type="chain" id="PRO_5002525906" description="Glucose-methanol-choline oxidoreductase N-terminal domain-containing protein" evidence="1">
    <location>
        <begin position="20"/>
        <end position="114"/>
    </location>
</feature>
<accession>A0A0F7ZM45</accession>
<feature type="signal peptide" evidence="1">
    <location>
        <begin position="1"/>
        <end position="19"/>
    </location>
</feature>
<evidence type="ECO:0008006" key="4">
    <source>
        <dbReference type="Google" id="ProtNLM"/>
    </source>
</evidence>
<dbReference type="Pfam" id="PF13450">
    <property type="entry name" value="NAD_binding_8"/>
    <property type="match status" value="1"/>
</dbReference>
<protein>
    <recommendedName>
        <fullName evidence="4">Glucose-methanol-choline oxidoreductase N-terminal domain-containing protein</fullName>
    </recommendedName>
</protein>
<dbReference type="Proteomes" id="UP000054481">
    <property type="component" value="Unassembled WGS sequence"/>
</dbReference>
<gene>
    <name evidence="2" type="ORF">HIM_03853</name>
</gene>
<sequence length="114" mass="12120">MRWWHRLGLALTLASSAVAAVELTGYDYIVVGAGAGGGPLAARLALAGHKTLLIDAGDDQGANVNVTVPAFSAKASEDEALAWNFFVRHYADDARQARDFKTTYETTDGAPLRL</sequence>
<dbReference type="EMBL" id="KQ030509">
    <property type="protein sequence ID" value="KJZ76976.1"/>
    <property type="molecule type" value="Genomic_DNA"/>
</dbReference>
<dbReference type="AlphaFoldDB" id="A0A0F7ZM45"/>
<name>A0A0F7ZM45_9HYPO</name>
<dbReference type="OrthoDB" id="269227at2759"/>
<reference evidence="2 3" key="1">
    <citation type="journal article" date="2014" name="Genome Biol. Evol.">
        <title>Comparative genomics and transcriptomics analyses reveal divergent lifestyle features of nematode endoparasitic fungus Hirsutella minnesotensis.</title>
        <authorList>
            <person name="Lai Y."/>
            <person name="Liu K."/>
            <person name="Zhang X."/>
            <person name="Zhang X."/>
            <person name="Li K."/>
            <person name="Wang N."/>
            <person name="Shu C."/>
            <person name="Wu Y."/>
            <person name="Wang C."/>
            <person name="Bushley K.E."/>
            <person name="Xiang M."/>
            <person name="Liu X."/>
        </authorList>
    </citation>
    <scope>NUCLEOTIDE SEQUENCE [LARGE SCALE GENOMIC DNA]</scope>
    <source>
        <strain evidence="2 3">3608</strain>
    </source>
</reference>
<dbReference type="Gene3D" id="3.50.50.60">
    <property type="entry name" value="FAD/NAD(P)-binding domain"/>
    <property type="match status" value="1"/>
</dbReference>
<evidence type="ECO:0000313" key="3">
    <source>
        <dbReference type="Proteomes" id="UP000054481"/>
    </source>
</evidence>
<organism evidence="2 3">
    <name type="scientific">Hirsutella minnesotensis 3608</name>
    <dbReference type="NCBI Taxonomy" id="1043627"/>
    <lineage>
        <taxon>Eukaryota</taxon>
        <taxon>Fungi</taxon>
        <taxon>Dikarya</taxon>
        <taxon>Ascomycota</taxon>
        <taxon>Pezizomycotina</taxon>
        <taxon>Sordariomycetes</taxon>
        <taxon>Hypocreomycetidae</taxon>
        <taxon>Hypocreales</taxon>
        <taxon>Ophiocordycipitaceae</taxon>
        <taxon>Hirsutella</taxon>
    </lineage>
</organism>
<keyword evidence="1" id="KW-0732">Signal</keyword>
<evidence type="ECO:0000313" key="2">
    <source>
        <dbReference type="EMBL" id="KJZ76976.1"/>
    </source>
</evidence>